<feature type="transmembrane region" description="Helical" evidence="2">
    <location>
        <begin position="132"/>
        <end position="149"/>
    </location>
</feature>
<feature type="region of interest" description="Disordered" evidence="1">
    <location>
        <begin position="15"/>
        <end position="88"/>
    </location>
</feature>
<reference evidence="3" key="1">
    <citation type="journal article" date="2022" name="Int. J. Mol. Sci.">
        <title>Draft Genome of Tanacetum Coccineum: Genomic Comparison of Closely Related Tanacetum-Family Plants.</title>
        <authorList>
            <person name="Yamashiro T."/>
            <person name="Shiraishi A."/>
            <person name="Nakayama K."/>
            <person name="Satake H."/>
        </authorList>
    </citation>
    <scope>NUCLEOTIDE SEQUENCE</scope>
</reference>
<gene>
    <name evidence="3" type="ORF">Tco_0654495</name>
</gene>
<feature type="compositionally biased region" description="Basic and acidic residues" evidence="1">
    <location>
        <begin position="38"/>
        <end position="47"/>
    </location>
</feature>
<accession>A0ABQ4X3C9</accession>
<evidence type="ECO:0000256" key="1">
    <source>
        <dbReference type="SAM" id="MobiDB-lite"/>
    </source>
</evidence>
<keyword evidence="4" id="KW-1185">Reference proteome</keyword>
<dbReference type="EMBL" id="BQNB010009168">
    <property type="protein sequence ID" value="GJS59711.1"/>
    <property type="molecule type" value="Genomic_DNA"/>
</dbReference>
<feature type="compositionally biased region" description="Polar residues" evidence="1">
    <location>
        <begin position="71"/>
        <end position="83"/>
    </location>
</feature>
<keyword evidence="2" id="KW-0472">Membrane</keyword>
<organism evidence="3 4">
    <name type="scientific">Tanacetum coccineum</name>
    <dbReference type="NCBI Taxonomy" id="301880"/>
    <lineage>
        <taxon>Eukaryota</taxon>
        <taxon>Viridiplantae</taxon>
        <taxon>Streptophyta</taxon>
        <taxon>Embryophyta</taxon>
        <taxon>Tracheophyta</taxon>
        <taxon>Spermatophyta</taxon>
        <taxon>Magnoliopsida</taxon>
        <taxon>eudicotyledons</taxon>
        <taxon>Gunneridae</taxon>
        <taxon>Pentapetalae</taxon>
        <taxon>asterids</taxon>
        <taxon>campanulids</taxon>
        <taxon>Asterales</taxon>
        <taxon>Asteraceae</taxon>
        <taxon>Asteroideae</taxon>
        <taxon>Anthemideae</taxon>
        <taxon>Anthemidinae</taxon>
        <taxon>Tanacetum</taxon>
    </lineage>
</organism>
<evidence type="ECO:0000313" key="4">
    <source>
        <dbReference type="Proteomes" id="UP001151760"/>
    </source>
</evidence>
<dbReference type="Proteomes" id="UP001151760">
    <property type="component" value="Unassembled WGS sequence"/>
</dbReference>
<evidence type="ECO:0000313" key="3">
    <source>
        <dbReference type="EMBL" id="GJS59711.1"/>
    </source>
</evidence>
<keyword evidence="2" id="KW-1133">Transmembrane helix</keyword>
<protein>
    <submittedName>
        <fullName evidence="3">Uncharacterized protein</fullName>
    </submittedName>
</protein>
<keyword evidence="2" id="KW-0812">Transmembrane</keyword>
<name>A0ABQ4X3C9_9ASTR</name>
<feature type="compositionally biased region" description="Basic and acidic residues" evidence="1">
    <location>
        <begin position="15"/>
        <end position="26"/>
    </location>
</feature>
<comment type="caution">
    <text evidence="3">The sequence shown here is derived from an EMBL/GenBank/DDBJ whole genome shotgun (WGS) entry which is preliminary data.</text>
</comment>
<evidence type="ECO:0000256" key="2">
    <source>
        <dbReference type="SAM" id="Phobius"/>
    </source>
</evidence>
<reference evidence="3" key="2">
    <citation type="submission" date="2022-01" db="EMBL/GenBank/DDBJ databases">
        <authorList>
            <person name="Yamashiro T."/>
            <person name="Shiraishi A."/>
            <person name="Satake H."/>
            <person name="Nakayama K."/>
        </authorList>
    </citation>
    <scope>NUCLEOTIDE SEQUENCE</scope>
</reference>
<sequence>MIAPKTVCFYYSKDKAKSKKEAAIYRERRKGRGGWKSPSEHPKDKTGLDASAKQTRAKLNKRSRDADLSKDNSAISKDNQTNVHPCEGPLSLKGHVADKLYQERAPRLCLVANPNWYKGRTYFLETEDTKPFWAILYILAFISQSLYILTRRVVPGTRTPGLLTCSILIFQTSERRTMHRRNQFELDLYYH</sequence>
<proteinExistence type="predicted"/>